<evidence type="ECO:0000313" key="1">
    <source>
        <dbReference type="EMBL" id="RJX67133.1"/>
    </source>
</evidence>
<dbReference type="SUPFAM" id="SSF46785">
    <property type="entry name" value="Winged helix' DNA-binding domain"/>
    <property type="match status" value="1"/>
</dbReference>
<dbReference type="Proteomes" id="UP000273252">
    <property type="component" value="Unassembled WGS sequence"/>
</dbReference>
<protein>
    <submittedName>
        <fullName evidence="1">Crp/Fnr family transcriptional regulator</fullName>
    </submittedName>
</protein>
<dbReference type="GO" id="GO:0003677">
    <property type="term" value="F:DNA binding"/>
    <property type="evidence" value="ECO:0007669"/>
    <property type="project" value="UniProtKB-KW"/>
</dbReference>
<dbReference type="Gene3D" id="2.60.120.10">
    <property type="entry name" value="Jelly Rolls"/>
    <property type="match status" value="1"/>
</dbReference>
<dbReference type="EMBL" id="QVMU01000025">
    <property type="protein sequence ID" value="RJX67133.1"/>
    <property type="molecule type" value="Genomic_DNA"/>
</dbReference>
<dbReference type="InterPro" id="IPR018490">
    <property type="entry name" value="cNMP-bd_dom_sf"/>
</dbReference>
<proteinExistence type="predicted"/>
<comment type="caution">
    <text evidence="1">The sequence shown here is derived from an EMBL/GenBank/DDBJ whole genome shotgun (WGS) entry which is preliminary data.</text>
</comment>
<dbReference type="GO" id="GO:0006355">
    <property type="term" value="P:regulation of DNA-templated transcription"/>
    <property type="evidence" value="ECO:0007669"/>
    <property type="project" value="InterPro"/>
</dbReference>
<dbReference type="SUPFAM" id="SSF51206">
    <property type="entry name" value="cAMP-binding domain-like"/>
    <property type="match status" value="1"/>
</dbReference>
<dbReference type="InterPro" id="IPR036390">
    <property type="entry name" value="WH_DNA-bd_sf"/>
</dbReference>
<evidence type="ECO:0000313" key="2">
    <source>
        <dbReference type="Proteomes" id="UP000273252"/>
    </source>
</evidence>
<name>A0A3A6Q9K2_9VIBR</name>
<keyword evidence="2" id="KW-1185">Reference proteome</keyword>
<dbReference type="AlphaFoldDB" id="A0A3A6Q9K2"/>
<sequence length="206" mass="23175">MNCAIRINPLQDSSNSKKKAVSVMYIKKGIACIAFGCDSANTMNSGIFGEGSWLGSLMIHQPLSIHATIEELEPVEAICFPKDKIDILAKQDPMIYKWLYHATVKTQQQWLLAQVTSLHDRHTRVVFSLLEIARLTKQVQGSYTKVNASQKQLSTITGISRPRLNETLKMLELCNEISIERGSIHLIDIEKLRIRLNVLNTTIEIG</sequence>
<dbReference type="InterPro" id="IPR014710">
    <property type="entry name" value="RmlC-like_jellyroll"/>
</dbReference>
<accession>A0A3A6Q9K2</accession>
<organism evidence="1 2">
    <name type="scientific">Vibrio sinensis</name>
    <dbReference type="NCBI Taxonomy" id="2302434"/>
    <lineage>
        <taxon>Bacteria</taxon>
        <taxon>Pseudomonadati</taxon>
        <taxon>Pseudomonadota</taxon>
        <taxon>Gammaproteobacteria</taxon>
        <taxon>Vibrionales</taxon>
        <taxon>Vibrionaceae</taxon>
        <taxon>Vibrio</taxon>
    </lineage>
</organism>
<dbReference type="RefSeq" id="WP_120034347.1">
    <property type="nucleotide sequence ID" value="NZ_QVMU01000025.1"/>
</dbReference>
<gene>
    <name evidence="1" type="ORF">DZ860_19145</name>
</gene>
<reference evidence="1 2" key="1">
    <citation type="submission" date="2018-08" db="EMBL/GenBank/DDBJ databases">
        <title>Vibrio isolated from the Eastern China Marginal Seas.</title>
        <authorList>
            <person name="Li Y."/>
        </authorList>
    </citation>
    <scope>NUCLEOTIDE SEQUENCE [LARGE SCALE GENOMIC DNA]</scope>
    <source>
        <strain evidence="1 2">BEI233</strain>
    </source>
</reference>